<evidence type="ECO:0000256" key="1">
    <source>
        <dbReference type="SAM" id="MobiDB-lite"/>
    </source>
</evidence>
<feature type="transmembrane region" description="Helical" evidence="2">
    <location>
        <begin position="402"/>
        <end position="426"/>
    </location>
</feature>
<dbReference type="PANTHER" id="PTHR21329">
    <property type="entry name" value="PHOSPHATIDYLINOSITOL N-ACETYLGLUCOSAMINYLTRANSFERASE SUBUNIT Q-RELATED"/>
    <property type="match status" value="1"/>
</dbReference>
<protein>
    <submittedName>
        <fullName evidence="3">LANO_0F15940g1_1</fullName>
    </submittedName>
</protein>
<dbReference type="GO" id="GO:0006506">
    <property type="term" value="P:GPI anchor biosynthetic process"/>
    <property type="evidence" value="ECO:0007669"/>
    <property type="project" value="InterPro"/>
</dbReference>
<reference evidence="4" key="1">
    <citation type="submission" date="2016-03" db="EMBL/GenBank/DDBJ databases">
        <authorList>
            <person name="Devillers Hugo."/>
        </authorList>
    </citation>
    <scope>NUCLEOTIDE SEQUENCE [LARGE SCALE GENOMIC DNA]</scope>
</reference>
<accession>A0A1G4KCP8</accession>
<gene>
    <name evidence="3" type="ORF">LANO_0F15940G</name>
</gene>
<dbReference type="EMBL" id="LT598452">
    <property type="protein sequence ID" value="SCV02205.1"/>
    <property type="molecule type" value="Genomic_DNA"/>
</dbReference>
<dbReference type="AlphaFoldDB" id="A0A1G4KCP8"/>
<name>A0A1G4KCP8_9SACH</name>
<keyword evidence="2" id="KW-0472">Membrane</keyword>
<dbReference type="Pfam" id="PF05024">
    <property type="entry name" value="Gpi1"/>
    <property type="match status" value="1"/>
</dbReference>
<feature type="transmembrane region" description="Helical" evidence="2">
    <location>
        <begin position="170"/>
        <end position="196"/>
    </location>
</feature>
<feature type="transmembrane region" description="Helical" evidence="2">
    <location>
        <begin position="483"/>
        <end position="502"/>
    </location>
</feature>
<evidence type="ECO:0000313" key="4">
    <source>
        <dbReference type="Proteomes" id="UP000189911"/>
    </source>
</evidence>
<dbReference type="GO" id="GO:0016020">
    <property type="term" value="C:membrane"/>
    <property type="evidence" value="ECO:0007669"/>
    <property type="project" value="InterPro"/>
</dbReference>
<organism evidence="3 4">
    <name type="scientific">Lachancea nothofagi CBS 11611</name>
    <dbReference type="NCBI Taxonomy" id="1266666"/>
    <lineage>
        <taxon>Eukaryota</taxon>
        <taxon>Fungi</taxon>
        <taxon>Dikarya</taxon>
        <taxon>Ascomycota</taxon>
        <taxon>Saccharomycotina</taxon>
        <taxon>Saccharomycetes</taxon>
        <taxon>Saccharomycetales</taxon>
        <taxon>Saccharomycetaceae</taxon>
        <taxon>Lachancea</taxon>
    </lineage>
</organism>
<evidence type="ECO:0000313" key="3">
    <source>
        <dbReference type="EMBL" id="SCV02205.1"/>
    </source>
</evidence>
<dbReference type="InterPro" id="IPR007720">
    <property type="entry name" value="PigQ/GPI1"/>
</dbReference>
<keyword evidence="2" id="KW-0812">Transmembrane</keyword>
<dbReference type="PANTHER" id="PTHR21329:SF3">
    <property type="entry name" value="PHOSPHATIDYLINOSITOL N-ACETYLGLUCOSAMINYLTRANSFERASE SUBUNIT Q"/>
    <property type="match status" value="1"/>
</dbReference>
<dbReference type="OrthoDB" id="70250at2759"/>
<proteinExistence type="predicted"/>
<feature type="compositionally biased region" description="Basic and acidic residues" evidence="1">
    <location>
        <begin position="241"/>
        <end position="256"/>
    </location>
</feature>
<dbReference type="Proteomes" id="UP000189911">
    <property type="component" value="Chromosome F"/>
</dbReference>
<feature type="transmembrane region" description="Helical" evidence="2">
    <location>
        <begin position="447"/>
        <end position="471"/>
    </location>
</feature>
<feature type="transmembrane region" description="Helical" evidence="2">
    <location>
        <begin position="368"/>
        <end position="390"/>
    </location>
</feature>
<sequence>MNYVFWPKHLSTSRHGIGTVVAIRKAGSDWVVLAVLEEKEYNHVSSQDGYVKIGTWDPTAGFQTALNDAQLCFMEFVPPKLKLMQFYSLEPIPLILPERDYLMDSPVSKQKKLGLEQRQASEFRLRKSISVLNLYHEHLLLLEARISRSKSKPRRTFFTSLYQRVRKSNLWALLCHWAVYLAICVHFLAITITTLLNGTPLNLVSQSATAQQIDLRCQQLCYFPVQYLRINEIPASNKTHPRSECQETQKENDNHISPRTSFPCENYPDYIRFYNTIWLIVNDVSFGLTVGTLLAENSHNISEYLNVFFTRYLFEKVHQVSTLLGQNPIGIKLNGELACFLSDLFLWIIDFSYSTYIRGIISTSSIGFFLKVISTTSCCFGLTFALSLIVDLMSLLTMHISLFYFISAKMYHWQLHVMRTLLYLFYGKKRNVLRNRVDSNHFELDQLLMGTLFFTILIFLLPTLSLFYASFTVFRMAVLMPEVALESIMALLNHFPLFVLLLKLKDPKRIPGGITVKPIKDSANSFNLQNNPLMFKTIFRPYAVLMRMMVDNYFSLSTLNQVLVGRPLTIKRNKMYKVLYSALPKTPITTRAVWTALSGALG</sequence>
<dbReference type="GO" id="GO:0005783">
    <property type="term" value="C:endoplasmic reticulum"/>
    <property type="evidence" value="ECO:0007669"/>
    <property type="project" value="TreeGrafter"/>
</dbReference>
<keyword evidence="2" id="KW-1133">Transmembrane helix</keyword>
<keyword evidence="4" id="KW-1185">Reference proteome</keyword>
<feature type="region of interest" description="Disordered" evidence="1">
    <location>
        <begin position="237"/>
        <end position="256"/>
    </location>
</feature>
<evidence type="ECO:0000256" key="2">
    <source>
        <dbReference type="SAM" id="Phobius"/>
    </source>
</evidence>